<evidence type="ECO:0000256" key="4">
    <source>
        <dbReference type="PROSITE-ProRule" id="PRU00023"/>
    </source>
</evidence>
<protein>
    <recommendedName>
        <fullName evidence="5">SOCS box domain-containing protein</fullName>
    </recommendedName>
</protein>
<accession>A0AAW0P8J0</accession>
<dbReference type="SMART" id="SM00248">
    <property type="entry name" value="ANK"/>
    <property type="match status" value="7"/>
</dbReference>
<feature type="repeat" description="ANK" evidence="4">
    <location>
        <begin position="142"/>
        <end position="174"/>
    </location>
</feature>
<gene>
    <name evidence="6" type="ORF">WMY93_012293</name>
</gene>
<feature type="domain" description="SOCS box" evidence="5">
    <location>
        <begin position="455"/>
        <end position="500"/>
    </location>
</feature>
<evidence type="ECO:0000259" key="5">
    <source>
        <dbReference type="PROSITE" id="PS50225"/>
    </source>
</evidence>
<keyword evidence="2" id="KW-0677">Repeat</keyword>
<dbReference type="Gene3D" id="1.10.750.20">
    <property type="entry name" value="SOCS box"/>
    <property type="match status" value="1"/>
</dbReference>
<evidence type="ECO:0000256" key="3">
    <source>
        <dbReference type="ARBA" id="ARBA00023043"/>
    </source>
</evidence>
<dbReference type="InterPro" id="IPR002110">
    <property type="entry name" value="Ankyrin_rpt"/>
</dbReference>
<dbReference type="PANTHER" id="PTHR24198:SF176">
    <property type="entry name" value="ANKYRIN REPEAT AND SOCS BOX CONTAINING 14"/>
    <property type="match status" value="1"/>
</dbReference>
<reference evidence="7" key="1">
    <citation type="submission" date="2024-04" db="EMBL/GenBank/DDBJ databases">
        <title>Salinicola lusitanus LLJ914,a marine bacterium isolated from the Okinawa Trough.</title>
        <authorList>
            <person name="Li J."/>
        </authorList>
    </citation>
    <scope>NUCLEOTIDE SEQUENCE [LARGE SCALE GENOMIC DNA]</scope>
</reference>
<dbReference type="Proteomes" id="UP001460270">
    <property type="component" value="Unassembled WGS sequence"/>
</dbReference>
<dbReference type="PANTHER" id="PTHR24198">
    <property type="entry name" value="ANKYRIN REPEAT AND PROTEIN KINASE DOMAIN-CONTAINING PROTEIN"/>
    <property type="match status" value="1"/>
</dbReference>
<dbReference type="SMART" id="SM00969">
    <property type="entry name" value="SOCS_box"/>
    <property type="match status" value="1"/>
</dbReference>
<dbReference type="GO" id="GO:0035556">
    <property type="term" value="P:intracellular signal transduction"/>
    <property type="evidence" value="ECO:0007669"/>
    <property type="project" value="InterPro"/>
</dbReference>
<feature type="repeat" description="ANK" evidence="4">
    <location>
        <begin position="287"/>
        <end position="319"/>
    </location>
</feature>
<feature type="repeat" description="ANK" evidence="4">
    <location>
        <begin position="258"/>
        <end position="280"/>
    </location>
</feature>
<dbReference type="InterPro" id="IPR036036">
    <property type="entry name" value="SOCS_box-like_dom_sf"/>
</dbReference>
<evidence type="ECO:0000256" key="2">
    <source>
        <dbReference type="ARBA" id="ARBA00022737"/>
    </source>
</evidence>
<feature type="repeat" description="ANK" evidence="4">
    <location>
        <begin position="193"/>
        <end position="225"/>
    </location>
</feature>
<dbReference type="Pfam" id="PF07525">
    <property type="entry name" value="SOCS_box"/>
    <property type="match status" value="1"/>
</dbReference>
<sequence>MLRSDWLCLSGPLQFHFVVLMNTYDDYSEDELNDYNIQLSIQNSCREAFLKSSASLAATTDENLRVLAAIEQGEVWMLRELLRHTFAFRELDCRGWLPLHRAAAQPMVEVLETVLTSVRSGSYEMTHLLVTQGAWVEQICRKRWTAMHEAAKLGNSDILMLLLRNGGRVNQKDITGATPLAVAGSKVNSQACNGESVLLDAAGSGNSACIKFLLDNGANPNLHSATGHLPIHKAAYAGNYDALKILIPLTYKKAIKEAGQSPVHSAAEGGHSRCLKLLLELRNYRDMRRSALYFAVSNGDVECTRVLLAAGAKTDLDPLSSLLVAVRSGRYEIVKLLLAAKADVNCYFNVVSDTVFPTALQYCLKDEMMMRLLLNNGYKAETCFQCDHDSEPCEVSEWEEKIPFCEFMSLCCIAHLSGRVVLTLLDYVKHVHICSTLRLILEKQKEWPEICHTLRSPRSLKHLCRLEIRTRLTLKRLNNPEITSMFPPRLKSFILYQELDLYSRDPQNNL</sequence>
<comment type="pathway">
    <text evidence="1">Protein modification; protein ubiquitination.</text>
</comment>
<dbReference type="PROSITE" id="PS50088">
    <property type="entry name" value="ANK_REPEAT"/>
    <property type="match status" value="5"/>
</dbReference>
<evidence type="ECO:0000256" key="1">
    <source>
        <dbReference type="ARBA" id="ARBA00004906"/>
    </source>
</evidence>
<comment type="caution">
    <text evidence="6">The sequence shown here is derived from an EMBL/GenBank/DDBJ whole genome shotgun (WGS) entry which is preliminary data.</text>
</comment>
<dbReference type="Pfam" id="PF12796">
    <property type="entry name" value="Ank_2"/>
    <property type="match status" value="3"/>
</dbReference>
<dbReference type="PROSITE" id="PS50225">
    <property type="entry name" value="SOCS"/>
    <property type="match status" value="1"/>
</dbReference>
<feature type="repeat" description="ANK" evidence="4">
    <location>
        <begin position="317"/>
        <end position="349"/>
    </location>
</feature>
<dbReference type="InterPro" id="IPR001496">
    <property type="entry name" value="SOCS_box"/>
</dbReference>
<dbReference type="Gene3D" id="1.25.40.20">
    <property type="entry name" value="Ankyrin repeat-containing domain"/>
    <property type="match status" value="2"/>
</dbReference>
<dbReference type="SUPFAM" id="SSF158235">
    <property type="entry name" value="SOCS box-like"/>
    <property type="match status" value="1"/>
</dbReference>
<dbReference type="SUPFAM" id="SSF48403">
    <property type="entry name" value="Ankyrin repeat"/>
    <property type="match status" value="1"/>
</dbReference>
<keyword evidence="7" id="KW-1185">Reference proteome</keyword>
<evidence type="ECO:0000313" key="6">
    <source>
        <dbReference type="EMBL" id="KAK7916532.1"/>
    </source>
</evidence>
<dbReference type="AlphaFoldDB" id="A0AAW0P8J0"/>
<organism evidence="6 7">
    <name type="scientific">Mugilogobius chulae</name>
    <name type="common">yellowstripe goby</name>
    <dbReference type="NCBI Taxonomy" id="88201"/>
    <lineage>
        <taxon>Eukaryota</taxon>
        <taxon>Metazoa</taxon>
        <taxon>Chordata</taxon>
        <taxon>Craniata</taxon>
        <taxon>Vertebrata</taxon>
        <taxon>Euteleostomi</taxon>
        <taxon>Actinopterygii</taxon>
        <taxon>Neopterygii</taxon>
        <taxon>Teleostei</taxon>
        <taxon>Neoteleostei</taxon>
        <taxon>Acanthomorphata</taxon>
        <taxon>Gobiaria</taxon>
        <taxon>Gobiiformes</taxon>
        <taxon>Gobioidei</taxon>
        <taxon>Gobiidae</taxon>
        <taxon>Gobionellinae</taxon>
        <taxon>Mugilogobius</taxon>
    </lineage>
</organism>
<dbReference type="PROSITE" id="PS50297">
    <property type="entry name" value="ANK_REP_REGION"/>
    <property type="match status" value="4"/>
</dbReference>
<name>A0AAW0P8J0_9GOBI</name>
<dbReference type="EMBL" id="JBBPFD010000008">
    <property type="protein sequence ID" value="KAK7916532.1"/>
    <property type="molecule type" value="Genomic_DNA"/>
</dbReference>
<evidence type="ECO:0000313" key="7">
    <source>
        <dbReference type="Proteomes" id="UP001460270"/>
    </source>
</evidence>
<dbReference type="InterPro" id="IPR036770">
    <property type="entry name" value="Ankyrin_rpt-contain_sf"/>
</dbReference>
<proteinExistence type="predicted"/>
<keyword evidence="3 4" id="KW-0040">ANK repeat</keyword>